<dbReference type="Proteomes" id="UP001564626">
    <property type="component" value="Unassembled WGS sequence"/>
</dbReference>
<comment type="caution">
    <text evidence="4">The sequence shown here is derived from an EMBL/GenBank/DDBJ whole genome shotgun (WGS) entry which is preliminary data.</text>
</comment>
<dbReference type="InterPro" id="IPR010610">
    <property type="entry name" value="EryCIII-like_C"/>
</dbReference>
<protein>
    <submittedName>
        <fullName evidence="4">Macrolide family glycosyltransferase</fullName>
    </submittedName>
</protein>
<name>A0ABV4CQE2_9PSEU</name>
<keyword evidence="5" id="KW-1185">Reference proteome</keyword>
<evidence type="ECO:0000256" key="2">
    <source>
        <dbReference type="ARBA" id="ARBA00022679"/>
    </source>
</evidence>
<dbReference type="PANTHER" id="PTHR48050">
    <property type="entry name" value="STEROL 3-BETA-GLUCOSYLTRANSFERASE"/>
    <property type="match status" value="1"/>
</dbReference>
<feature type="domain" description="Erythromycin biosynthesis protein CIII-like C-terminal" evidence="3">
    <location>
        <begin position="256"/>
        <end position="380"/>
    </location>
</feature>
<sequence length="402" mass="42388">MHFVFASVPATGHVNPTLPVVAELVRAGHRVTYGTGEQWRGAVEAAGATLLPLATHLPGPPPTTGSAPDPALFREALDTMIAGAREDFGTLEALLRRDPAEALCYDTMTEAGRMAAERTGTRSIALHPSHASNEEFKLLERISPGGADHPALGLLGALQAQLAGLAAECGVSAPDLGRPAEHNVVFLPREFQYEGATFDERFRFVGPSLGARGEDTSWWPAGDGPVLFISLGTAFNARPDFFRLCLEAFGNTRWQVAMAIGEHVTAEDLGPVPDNVEIRPYFPQPAVLRRATVFLSHTGMGSTMESLHFGVPLVAVPQMPEQAANARRVVELGLGVELPATGLDAAVLRDTVDEVAADPAIGARTAAMRDVVRATGGPPAAAEAIERFARAPEPTGPVATPG</sequence>
<reference evidence="4 5" key="1">
    <citation type="submission" date="2024-08" db="EMBL/GenBank/DDBJ databases">
        <title>Genome mining of Saccharopolyspora cebuensis PGLac3 from Nigerian medicinal plant.</title>
        <authorList>
            <person name="Ezeobiora C.E."/>
            <person name="Igbokwe N.H."/>
            <person name="Amin D.H."/>
            <person name="Mendie U.E."/>
        </authorList>
    </citation>
    <scope>NUCLEOTIDE SEQUENCE [LARGE SCALE GENOMIC DNA]</scope>
    <source>
        <strain evidence="4 5">PGLac3</strain>
    </source>
</reference>
<dbReference type="RefSeq" id="WP_345358180.1">
    <property type="nucleotide sequence ID" value="NZ_BAABII010000003.1"/>
</dbReference>
<dbReference type="InterPro" id="IPR050426">
    <property type="entry name" value="Glycosyltransferase_28"/>
</dbReference>
<dbReference type="SUPFAM" id="SSF53756">
    <property type="entry name" value="UDP-Glycosyltransferase/glycogen phosphorylase"/>
    <property type="match status" value="1"/>
</dbReference>
<evidence type="ECO:0000259" key="3">
    <source>
        <dbReference type="Pfam" id="PF06722"/>
    </source>
</evidence>
<dbReference type="Pfam" id="PF06722">
    <property type="entry name" value="EryCIII-like_C"/>
    <property type="match status" value="1"/>
</dbReference>
<dbReference type="NCBIfam" id="TIGR01426">
    <property type="entry name" value="MGT"/>
    <property type="match status" value="1"/>
</dbReference>
<gene>
    <name evidence="4" type="ORF">AB8O55_28235</name>
</gene>
<dbReference type="CDD" id="cd03784">
    <property type="entry name" value="GT1_Gtf-like"/>
    <property type="match status" value="1"/>
</dbReference>
<dbReference type="PANTHER" id="PTHR48050:SF13">
    <property type="entry name" value="STEROL 3-BETA-GLUCOSYLTRANSFERASE UGT80A2"/>
    <property type="match status" value="1"/>
</dbReference>
<evidence type="ECO:0000313" key="4">
    <source>
        <dbReference type="EMBL" id="MEY8043318.1"/>
    </source>
</evidence>
<dbReference type="InterPro" id="IPR002213">
    <property type="entry name" value="UDP_glucos_trans"/>
</dbReference>
<dbReference type="EMBL" id="JBGEHV010000088">
    <property type="protein sequence ID" value="MEY8043318.1"/>
    <property type="molecule type" value="Genomic_DNA"/>
</dbReference>
<comment type="similarity">
    <text evidence="1">Belongs to the UDP-glycosyltransferase family.</text>
</comment>
<evidence type="ECO:0000313" key="5">
    <source>
        <dbReference type="Proteomes" id="UP001564626"/>
    </source>
</evidence>
<organism evidence="4 5">
    <name type="scientific">Saccharopolyspora cebuensis</name>
    <dbReference type="NCBI Taxonomy" id="418759"/>
    <lineage>
        <taxon>Bacteria</taxon>
        <taxon>Bacillati</taxon>
        <taxon>Actinomycetota</taxon>
        <taxon>Actinomycetes</taxon>
        <taxon>Pseudonocardiales</taxon>
        <taxon>Pseudonocardiaceae</taxon>
        <taxon>Saccharopolyspora</taxon>
    </lineage>
</organism>
<evidence type="ECO:0000256" key="1">
    <source>
        <dbReference type="ARBA" id="ARBA00009995"/>
    </source>
</evidence>
<dbReference type="Gene3D" id="3.40.50.2000">
    <property type="entry name" value="Glycogen Phosphorylase B"/>
    <property type="match status" value="2"/>
</dbReference>
<keyword evidence="2" id="KW-0808">Transferase</keyword>
<proteinExistence type="inferred from homology"/>
<dbReference type="InterPro" id="IPR006326">
    <property type="entry name" value="UDPGT_MGT-like"/>
</dbReference>
<accession>A0ABV4CQE2</accession>